<accession>A0ABX2XJ36</accession>
<gene>
    <name evidence="2" type="ORF">FLP_14470</name>
</gene>
<dbReference type="Proteomes" id="UP000093343">
    <property type="component" value="Unassembled WGS sequence"/>
</dbReference>
<keyword evidence="1" id="KW-1133">Transmembrane helix</keyword>
<dbReference type="EMBL" id="LVEN01000027">
    <property type="protein sequence ID" value="OCB73870.1"/>
    <property type="molecule type" value="Genomic_DNA"/>
</dbReference>
<evidence type="ECO:0000313" key="3">
    <source>
        <dbReference type="Proteomes" id="UP000093343"/>
    </source>
</evidence>
<proteinExistence type="predicted"/>
<evidence type="ECO:0000256" key="1">
    <source>
        <dbReference type="SAM" id="Phobius"/>
    </source>
</evidence>
<organism evidence="2 3">
    <name type="scientific">Flavobacterium piscis</name>
    <dbReference type="NCBI Taxonomy" id="1114874"/>
    <lineage>
        <taxon>Bacteria</taxon>
        <taxon>Pseudomonadati</taxon>
        <taxon>Bacteroidota</taxon>
        <taxon>Flavobacteriia</taxon>
        <taxon>Flavobacteriales</taxon>
        <taxon>Flavobacteriaceae</taxon>
        <taxon>Flavobacterium</taxon>
    </lineage>
</organism>
<reference evidence="3" key="1">
    <citation type="submission" date="2016-03" db="EMBL/GenBank/DDBJ databases">
        <title>Draft genome sequence of Paenibacillus glacialis DSM 22343.</title>
        <authorList>
            <person name="Shin S.-K."/>
            <person name="Yi H."/>
        </authorList>
    </citation>
    <scope>NUCLEOTIDE SEQUENCE [LARGE SCALE GENOMIC DNA]</scope>
    <source>
        <strain evidence="3">CCUG 60099</strain>
    </source>
</reference>
<feature type="transmembrane region" description="Helical" evidence="1">
    <location>
        <begin position="24"/>
        <end position="42"/>
    </location>
</feature>
<evidence type="ECO:0000313" key="2">
    <source>
        <dbReference type="EMBL" id="OCB73870.1"/>
    </source>
</evidence>
<feature type="transmembrane region" description="Helical" evidence="1">
    <location>
        <begin position="54"/>
        <end position="74"/>
    </location>
</feature>
<keyword evidence="3" id="KW-1185">Reference proteome</keyword>
<protein>
    <submittedName>
        <fullName evidence="2">Uncharacterized protein</fullName>
    </submittedName>
</protein>
<sequence length="181" mass="22038">MEQLELTENDILFLKERIKEYDRYSILWIIILLFLSYGFYYLNFSEGIPTESSFFDSFILLEIVFLGLLTYALIKGYERNIKWKKNLYKQKKIVGSFKVLEKLITNQNDSDATSHNVIRIFSEIEKKDKFIFMDNYNFRKLAVDDFIYLEYFTDMDLIKILEFNNRKLEYIRYQIYDNTWG</sequence>
<keyword evidence="1" id="KW-0812">Transmembrane</keyword>
<keyword evidence="1" id="KW-0472">Membrane</keyword>
<comment type="caution">
    <text evidence="2">The sequence shown here is derived from an EMBL/GenBank/DDBJ whole genome shotgun (WGS) entry which is preliminary data.</text>
</comment>
<name>A0ABX2XJ36_9FLAO</name>
<dbReference type="RefSeq" id="WP_065450185.1">
    <property type="nucleotide sequence ID" value="NZ_LVEN01000027.1"/>
</dbReference>